<comment type="caution">
    <text evidence="1">The sequence shown here is derived from an EMBL/GenBank/DDBJ whole genome shotgun (WGS) entry which is preliminary data.</text>
</comment>
<accession>A0ABS3Q580</accession>
<gene>
    <name evidence="1" type="ORF">J3998_07580</name>
</gene>
<proteinExistence type="predicted"/>
<organism evidence="1 2">
    <name type="scientific">Thiomicrorhabdus marina</name>
    <dbReference type="NCBI Taxonomy" id="2818442"/>
    <lineage>
        <taxon>Bacteria</taxon>
        <taxon>Pseudomonadati</taxon>
        <taxon>Pseudomonadota</taxon>
        <taxon>Gammaproteobacteria</taxon>
        <taxon>Thiotrichales</taxon>
        <taxon>Piscirickettsiaceae</taxon>
        <taxon>Thiomicrorhabdus</taxon>
    </lineage>
</organism>
<evidence type="ECO:0000313" key="2">
    <source>
        <dbReference type="Proteomes" id="UP000664835"/>
    </source>
</evidence>
<evidence type="ECO:0000313" key="1">
    <source>
        <dbReference type="EMBL" id="MBO1927436.1"/>
    </source>
</evidence>
<sequence>MIKARSVVISGLVEGHVACDKIEILPDGKLIGDLICREFVVEPGGKFIGQRHELAEGGRVLSMPDLIDSNEHKRLLDFAGLQEQAADEEDYLVVEHRK</sequence>
<dbReference type="InterPro" id="IPR007607">
    <property type="entry name" value="BacA/B"/>
</dbReference>
<name>A0ABS3Q580_9GAMM</name>
<protein>
    <submittedName>
        <fullName evidence="1">Polymer-forming cytoskeletal protein</fullName>
    </submittedName>
</protein>
<dbReference type="Proteomes" id="UP000664835">
    <property type="component" value="Unassembled WGS sequence"/>
</dbReference>
<dbReference type="Pfam" id="PF04519">
    <property type="entry name" value="Bactofilin"/>
    <property type="match status" value="1"/>
</dbReference>
<reference evidence="1 2" key="1">
    <citation type="submission" date="2021-03" db="EMBL/GenBank/DDBJ databases">
        <title>Thiomicrorhabdus sp.nov.,novel sulfur-oxidizing bacteria isolated from coastal sediment.</title>
        <authorList>
            <person name="Liu X."/>
        </authorList>
    </citation>
    <scope>NUCLEOTIDE SEQUENCE [LARGE SCALE GENOMIC DNA]</scope>
    <source>
        <strain evidence="1 2">6S2-11</strain>
    </source>
</reference>
<dbReference type="EMBL" id="JAGETV010000011">
    <property type="protein sequence ID" value="MBO1927436.1"/>
    <property type="molecule type" value="Genomic_DNA"/>
</dbReference>
<keyword evidence="2" id="KW-1185">Reference proteome</keyword>